<dbReference type="AlphaFoldDB" id="A0A963Z6U7"/>
<evidence type="ECO:0000313" key="1">
    <source>
        <dbReference type="EMBL" id="MCB8883586.1"/>
    </source>
</evidence>
<gene>
    <name evidence="1" type="ORF">ACELLULO517_25280</name>
</gene>
<evidence type="ECO:0000313" key="2">
    <source>
        <dbReference type="Proteomes" id="UP000721844"/>
    </source>
</evidence>
<organism evidence="1 2">
    <name type="scientific">Acidisoma cellulosilyticum</name>
    <dbReference type="NCBI Taxonomy" id="2802395"/>
    <lineage>
        <taxon>Bacteria</taxon>
        <taxon>Pseudomonadati</taxon>
        <taxon>Pseudomonadota</taxon>
        <taxon>Alphaproteobacteria</taxon>
        <taxon>Acetobacterales</taxon>
        <taxon>Acidocellaceae</taxon>
        <taxon>Acidisoma</taxon>
    </lineage>
</organism>
<dbReference type="RefSeq" id="WP_227310243.1">
    <property type="nucleotide sequence ID" value="NZ_JAESVA010000014.1"/>
</dbReference>
<proteinExistence type="predicted"/>
<protein>
    <submittedName>
        <fullName evidence="1">Uncharacterized protein</fullName>
    </submittedName>
</protein>
<reference evidence="1 2" key="1">
    <citation type="journal article" date="2021" name="Microorganisms">
        <title>Acidisoma silvae sp. nov. and Acidisomacellulosilytica sp. nov., Two Acidophilic Bacteria Isolated from Decaying Wood, Hydrolyzing Cellulose and Producing Poly-3-hydroxybutyrate.</title>
        <authorList>
            <person name="Mieszkin S."/>
            <person name="Pouder E."/>
            <person name="Uroz S."/>
            <person name="Simon-Colin C."/>
            <person name="Alain K."/>
        </authorList>
    </citation>
    <scope>NUCLEOTIDE SEQUENCE [LARGE SCALE GENOMIC DNA]</scope>
    <source>
        <strain evidence="1 2">HW T5.17</strain>
    </source>
</reference>
<sequence length="88" mass="9792">MKYGIGTLQTSVYGVKIMQLLFDNPVTEFMNLKKGDQTFLTGVWTIKAVIIEVLTPTRALVRVMEGTLAGDEIEADFDKGVLDYAQPH</sequence>
<accession>A0A963Z6U7</accession>
<dbReference type="EMBL" id="JAESVA010000014">
    <property type="protein sequence ID" value="MCB8883586.1"/>
    <property type="molecule type" value="Genomic_DNA"/>
</dbReference>
<keyword evidence="2" id="KW-1185">Reference proteome</keyword>
<comment type="caution">
    <text evidence="1">The sequence shown here is derived from an EMBL/GenBank/DDBJ whole genome shotgun (WGS) entry which is preliminary data.</text>
</comment>
<name>A0A963Z6U7_9PROT</name>
<dbReference type="Proteomes" id="UP000721844">
    <property type="component" value="Unassembled WGS sequence"/>
</dbReference>